<feature type="transmembrane region" description="Helical" evidence="1">
    <location>
        <begin position="75"/>
        <end position="97"/>
    </location>
</feature>
<dbReference type="RefSeq" id="WP_123217679.1">
    <property type="nucleotide sequence ID" value="NZ_RJTM01000134.1"/>
</dbReference>
<dbReference type="OrthoDB" id="1144182at2"/>
<keyword evidence="1" id="KW-0812">Transmembrane</keyword>
<dbReference type="InterPro" id="IPR009937">
    <property type="entry name" value="Phage_holin_3_6"/>
</dbReference>
<sequence>MSLHSISENAEGLSKNAQEFIENSYAYYKLSVFKKLTKSTTSMIIFMIIGAVLFGAMLLITFALALFIGTWLDNWGLGFLIMGGIYLLIAVIVYYGLRKTIERKVLVRASMDFFDGDDD</sequence>
<evidence type="ECO:0000313" key="2">
    <source>
        <dbReference type="EMBL" id="RNL78224.1"/>
    </source>
</evidence>
<gene>
    <name evidence="2" type="ORF">ED312_19365</name>
</gene>
<dbReference type="AlphaFoldDB" id="A0A3N0DRG4"/>
<accession>A0A3N0DRG4</accession>
<evidence type="ECO:0000313" key="3">
    <source>
        <dbReference type="Proteomes" id="UP000267469"/>
    </source>
</evidence>
<evidence type="ECO:0000256" key="1">
    <source>
        <dbReference type="SAM" id="Phobius"/>
    </source>
</evidence>
<dbReference type="EMBL" id="RJTM01000134">
    <property type="protein sequence ID" value="RNL78224.1"/>
    <property type="molecule type" value="Genomic_DNA"/>
</dbReference>
<keyword evidence="1" id="KW-1133">Transmembrane helix</keyword>
<keyword evidence="1" id="KW-0472">Membrane</keyword>
<organism evidence="2 3">
    <name type="scientific">Sinomicrobium pectinilyticum</name>
    <dbReference type="NCBI Taxonomy" id="1084421"/>
    <lineage>
        <taxon>Bacteria</taxon>
        <taxon>Pseudomonadati</taxon>
        <taxon>Bacteroidota</taxon>
        <taxon>Flavobacteriia</taxon>
        <taxon>Flavobacteriales</taxon>
        <taxon>Flavobacteriaceae</taxon>
        <taxon>Sinomicrobium</taxon>
    </lineage>
</organism>
<dbReference type="Proteomes" id="UP000267469">
    <property type="component" value="Unassembled WGS sequence"/>
</dbReference>
<feature type="transmembrane region" description="Helical" evidence="1">
    <location>
        <begin position="44"/>
        <end position="69"/>
    </location>
</feature>
<keyword evidence="3" id="KW-1185">Reference proteome</keyword>
<name>A0A3N0DRG4_SINP1</name>
<reference evidence="2 3" key="1">
    <citation type="submission" date="2018-10" db="EMBL/GenBank/DDBJ databases">
        <title>Sinomicrobium pectinilyticum sp. nov., a pectinase-producing bacterium isolated from alkaline and saline soil, and emended description of the genus Sinomicrobium.</title>
        <authorList>
            <person name="Cheng B."/>
            <person name="Li C."/>
            <person name="Lai Q."/>
            <person name="Du M."/>
            <person name="Shao Z."/>
            <person name="Xu P."/>
            <person name="Yang C."/>
        </authorList>
    </citation>
    <scope>NUCLEOTIDE SEQUENCE [LARGE SCALE GENOMIC DNA]</scope>
    <source>
        <strain evidence="2 3">5DNS001</strain>
    </source>
</reference>
<protein>
    <submittedName>
        <fullName evidence="2">Phage holin family protein</fullName>
    </submittedName>
</protein>
<proteinExistence type="predicted"/>
<comment type="caution">
    <text evidence="2">The sequence shown here is derived from an EMBL/GenBank/DDBJ whole genome shotgun (WGS) entry which is preliminary data.</text>
</comment>
<dbReference type="Pfam" id="PF07332">
    <property type="entry name" value="Phage_holin_3_6"/>
    <property type="match status" value="1"/>
</dbReference>